<feature type="region of interest" description="Disordered" evidence="1">
    <location>
        <begin position="226"/>
        <end position="255"/>
    </location>
</feature>
<reference evidence="3" key="1">
    <citation type="submission" date="2017-09" db="EMBL/GenBank/DDBJ databases">
        <title>Depth-based differentiation of microbial function through sediment-hosted aquifers and enrichment of novel symbionts in the deep terrestrial subsurface.</title>
        <authorList>
            <person name="Probst A.J."/>
            <person name="Ladd B."/>
            <person name="Jarett J.K."/>
            <person name="Geller-Mcgrath D.E."/>
            <person name="Sieber C.M.K."/>
            <person name="Emerson J.B."/>
            <person name="Anantharaman K."/>
            <person name="Thomas B.C."/>
            <person name="Malmstrom R."/>
            <person name="Stieglmeier M."/>
            <person name="Klingl A."/>
            <person name="Woyke T."/>
            <person name="Ryan C.M."/>
            <person name="Banfield J.F."/>
        </authorList>
    </citation>
    <scope>NUCLEOTIDE SEQUENCE [LARGE SCALE GENOMIC DNA]</scope>
</reference>
<accession>A0A2H0TT19</accession>
<feature type="region of interest" description="Disordered" evidence="1">
    <location>
        <begin position="136"/>
        <end position="181"/>
    </location>
</feature>
<dbReference type="Proteomes" id="UP000230154">
    <property type="component" value="Unassembled WGS sequence"/>
</dbReference>
<feature type="non-terminal residue" evidence="2">
    <location>
        <position position="494"/>
    </location>
</feature>
<evidence type="ECO:0000256" key="1">
    <source>
        <dbReference type="SAM" id="MobiDB-lite"/>
    </source>
</evidence>
<dbReference type="EMBL" id="PFCB01000016">
    <property type="protein sequence ID" value="PIR74557.1"/>
    <property type="molecule type" value="Genomic_DNA"/>
</dbReference>
<protein>
    <submittedName>
        <fullName evidence="2">Uncharacterized protein</fullName>
    </submittedName>
</protein>
<comment type="caution">
    <text evidence="2">The sequence shown here is derived from an EMBL/GenBank/DDBJ whole genome shotgun (WGS) entry which is preliminary data.</text>
</comment>
<dbReference type="AlphaFoldDB" id="A0A2H0TT19"/>
<feature type="region of interest" description="Disordered" evidence="1">
    <location>
        <begin position="1"/>
        <end position="25"/>
    </location>
</feature>
<evidence type="ECO:0000313" key="2">
    <source>
        <dbReference type="EMBL" id="PIR74557.1"/>
    </source>
</evidence>
<evidence type="ECO:0000313" key="3">
    <source>
        <dbReference type="Proteomes" id="UP000230154"/>
    </source>
</evidence>
<organism evidence="2 3">
    <name type="scientific">Candidatus Magasanikbacteria bacterium CG10_big_fil_rev_8_21_14_0_10_47_10</name>
    <dbReference type="NCBI Taxonomy" id="1974652"/>
    <lineage>
        <taxon>Bacteria</taxon>
        <taxon>Candidatus Magasanikiibacteriota</taxon>
    </lineage>
</organism>
<proteinExistence type="predicted"/>
<feature type="compositionally biased region" description="Polar residues" evidence="1">
    <location>
        <begin position="376"/>
        <end position="385"/>
    </location>
</feature>
<gene>
    <name evidence="2" type="ORF">COU35_01605</name>
</gene>
<sequence>MAQLTPHQRFESGLQKVTEARGVPPAAPDYRRMLESLKQLPPALTAMSRELTKKISTRSLIPVIDRLKKDIDRFDNVDFEDHDVQDLRRKFDLLMDRADRLKTAVSLLEEIAEKRTTITVRDVKRFILEGEADIQPGVAAPKDQPDAELAIEPSEAPPDSGTEQTSFPMEDLHAGDEVDYTTTGGRTGEYIIVAVDTGARSVRLKRKDGKGRPFLISDVGALRRMKLHPPARTQEEMAEKQADSSGTEGKTDGIEEQAETETFIDEWIKSQFGGKTSLKDGVCYVQVGKNTYPLSDLLYKIRQMPALTADLTGRGVTPEQLADRFVIVAKKEFWPSNSDAVDKNLRVPISLSDAELYSRKETEAKGNVKGAGDVGGSSSTDLSVTKNAERAKVTLDRYEGKLQIGDQFYLKDDDGNIKIATVVGLNDLGMLRLSPSKTGKETERDTLFTRETWREQLAKKKILPLSNPVDGVKKIQPVKTDPVERIEPAVVEKN</sequence>
<feature type="region of interest" description="Disordered" evidence="1">
    <location>
        <begin position="365"/>
        <end position="385"/>
    </location>
</feature>
<feature type="compositionally biased region" description="Basic and acidic residues" evidence="1">
    <location>
        <begin position="233"/>
        <end position="242"/>
    </location>
</feature>
<name>A0A2H0TT19_9BACT</name>